<keyword evidence="3" id="KW-1185">Reference proteome</keyword>
<sequence length="143" mass="15172">MLGVTQSAVNKRIDAMRAKCGDIPRAALGRHYRAYQANLLQNGVPQSCDKIPSENLHLPSAFAWPEAEGKDTALATSRLSDSLVVPADAPWHRNEPSRVPEALDGEHASLMRVGAIFGIALGILLVALVAFTAMAALSDALSS</sequence>
<name>A0A369QAK7_9SPHN</name>
<feature type="transmembrane region" description="Helical" evidence="1">
    <location>
        <begin position="113"/>
        <end position="137"/>
    </location>
</feature>
<reference evidence="2 3" key="1">
    <citation type="submission" date="2018-04" db="EMBL/GenBank/DDBJ databases">
        <title>Altererythrobacter sp. HME9302 genome sequencing and assembly.</title>
        <authorList>
            <person name="Kang H."/>
            <person name="Kim H."/>
            <person name="Joh K."/>
        </authorList>
    </citation>
    <scope>NUCLEOTIDE SEQUENCE [LARGE SCALE GENOMIC DNA]</scope>
    <source>
        <strain evidence="2 3">HME9302</strain>
    </source>
</reference>
<gene>
    <name evidence="2" type="ORF">HME9302_02592</name>
</gene>
<evidence type="ECO:0000313" key="3">
    <source>
        <dbReference type="Proteomes" id="UP000253727"/>
    </source>
</evidence>
<proteinExistence type="predicted"/>
<organism evidence="2 3">
    <name type="scientific">Alteripontixanthobacter maritimus</name>
    <dbReference type="NCBI Taxonomy" id="2161824"/>
    <lineage>
        <taxon>Bacteria</taxon>
        <taxon>Pseudomonadati</taxon>
        <taxon>Pseudomonadota</taxon>
        <taxon>Alphaproteobacteria</taxon>
        <taxon>Sphingomonadales</taxon>
        <taxon>Erythrobacteraceae</taxon>
        <taxon>Alteripontixanthobacter</taxon>
    </lineage>
</organism>
<dbReference type="AlphaFoldDB" id="A0A369QAK7"/>
<keyword evidence="1" id="KW-1133">Transmembrane helix</keyword>
<comment type="caution">
    <text evidence="2">The sequence shown here is derived from an EMBL/GenBank/DDBJ whole genome shotgun (WGS) entry which is preliminary data.</text>
</comment>
<evidence type="ECO:0000313" key="2">
    <source>
        <dbReference type="EMBL" id="RDC61370.1"/>
    </source>
</evidence>
<protein>
    <recommendedName>
        <fullName evidence="4">HTH luxR-type domain-containing protein</fullName>
    </recommendedName>
</protein>
<dbReference type="Proteomes" id="UP000253727">
    <property type="component" value="Unassembled WGS sequence"/>
</dbReference>
<evidence type="ECO:0008006" key="4">
    <source>
        <dbReference type="Google" id="ProtNLM"/>
    </source>
</evidence>
<dbReference type="EMBL" id="QBKA01000002">
    <property type="protein sequence ID" value="RDC61370.1"/>
    <property type="molecule type" value="Genomic_DNA"/>
</dbReference>
<keyword evidence="1" id="KW-0472">Membrane</keyword>
<accession>A0A369QAK7</accession>
<keyword evidence="1" id="KW-0812">Transmembrane</keyword>
<evidence type="ECO:0000256" key="1">
    <source>
        <dbReference type="SAM" id="Phobius"/>
    </source>
</evidence>